<protein>
    <submittedName>
        <fullName evidence="2">Uncharacterized protein</fullName>
    </submittedName>
</protein>
<accession>A0ABD0XYW9</accession>
<feature type="compositionally biased region" description="Polar residues" evidence="1">
    <location>
        <begin position="9"/>
        <end position="27"/>
    </location>
</feature>
<feature type="region of interest" description="Disordered" evidence="1">
    <location>
        <begin position="1"/>
        <end position="27"/>
    </location>
</feature>
<dbReference type="Proteomes" id="UP001558652">
    <property type="component" value="Unassembled WGS sequence"/>
</dbReference>
<evidence type="ECO:0000313" key="2">
    <source>
        <dbReference type="EMBL" id="KAL1116436.1"/>
    </source>
</evidence>
<proteinExistence type="predicted"/>
<evidence type="ECO:0000313" key="3">
    <source>
        <dbReference type="Proteomes" id="UP001558652"/>
    </source>
</evidence>
<reference evidence="2 3" key="1">
    <citation type="submission" date="2024-07" db="EMBL/GenBank/DDBJ databases">
        <title>Chromosome-level genome assembly of the water stick insect Ranatra chinensis (Heteroptera: Nepidae).</title>
        <authorList>
            <person name="Liu X."/>
        </authorList>
    </citation>
    <scope>NUCLEOTIDE SEQUENCE [LARGE SCALE GENOMIC DNA]</scope>
    <source>
        <strain evidence="2">Cailab_2021Rc</strain>
        <tissue evidence="2">Muscle</tissue>
    </source>
</reference>
<dbReference type="AlphaFoldDB" id="A0ABD0XYW9"/>
<feature type="region of interest" description="Disordered" evidence="1">
    <location>
        <begin position="110"/>
        <end position="134"/>
    </location>
</feature>
<keyword evidence="3" id="KW-1185">Reference proteome</keyword>
<sequence length="158" mass="17896">MASKRRNMFQKNKTQETTENGSLPRSIQSRLQARGGVEDTTYITIDVTLNPLANFRTHRTHKLNIFKSAPIVAHNDSRGRRMEETSMLSTSADCHLLWMDGVMIRKTRVVPDGARTGGPPRETPHLTHPSTSRHIKVSRCRTALMTLSLLFRFYGPPP</sequence>
<organism evidence="2 3">
    <name type="scientific">Ranatra chinensis</name>
    <dbReference type="NCBI Taxonomy" id="642074"/>
    <lineage>
        <taxon>Eukaryota</taxon>
        <taxon>Metazoa</taxon>
        <taxon>Ecdysozoa</taxon>
        <taxon>Arthropoda</taxon>
        <taxon>Hexapoda</taxon>
        <taxon>Insecta</taxon>
        <taxon>Pterygota</taxon>
        <taxon>Neoptera</taxon>
        <taxon>Paraneoptera</taxon>
        <taxon>Hemiptera</taxon>
        <taxon>Heteroptera</taxon>
        <taxon>Panheteroptera</taxon>
        <taxon>Nepomorpha</taxon>
        <taxon>Nepidae</taxon>
        <taxon>Ranatrinae</taxon>
        <taxon>Ranatra</taxon>
    </lineage>
</organism>
<dbReference type="EMBL" id="JBFDAA010000017">
    <property type="protein sequence ID" value="KAL1116436.1"/>
    <property type="molecule type" value="Genomic_DNA"/>
</dbReference>
<name>A0ABD0XYW9_9HEMI</name>
<evidence type="ECO:0000256" key="1">
    <source>
        <dbReference type="SAM" id="MobiDB-lite"/>
    </source>
</evidence>
<comment type="caution">
    <text evidence="2">The sequence shown here is derived from an EMBL/GenBank/DDBJ whole genome shotgun (WGS) entry which is preliminary data.</text>
</comment>
<gene>
    <name evidence="2" type="ORF">AAG570_004910</name>
</gene>